<organism evidence="2 3">
    <name type="scientific">Ajellomyces dermatitidis (strain ER-3 / ATCC MYA-2586)</name>
    <name type="common">Blastomyces dermatitidis</name>
    <dbReference type="NCBI Taxonomy" id="559297"/>
    <lineage>
        <taxon>Eukaryota</taxon>
        <taxon>Fungi</taxon>
        <taxon>Dikarya</taxon>
        <taxon>Ascomycota</taxon>
        <taxon>Pezizomycotina</taxon>
        <taxon>Eurotiomycetes</taxon>
        <taxon>Eurotiomycetidae</taxon>
        <taxon>Onygenales</taxon>
        <taxon>Ajellomycetaceae</taxon>
        <taxon>Blastomyces</taxon>
    </lineage>
</organism>
<reference evidence="3" key="1">
    <citation type="journal article" date="2015" name="PLoS Genet.">
        <title>The dynamic genome and transcriptome of the human fungal pathogen Blastomyces and close relative Emmonsia.</title>
        <authorList>
            <person name="Munoz J.F."/>
            <person name="Gauthier G.M."/>
            <person name="Desjardins C.A."/>
            <person name="Gallo J.E."/>
            <person name="Holder J."/>
            <person name="Sullivan T.D."/>
            <person name="Marty A.J."/>
            <person name="Carmen J.C."/>
            <person name="Chen Z."/>
            <person name="Ding L."/>
            <person name="Gujja S."/>
            <person name="Magrini V."/>
            <person name="Misas E."/>
            <person name="Mitreva M."/>
            <person name="Priest M."/>
            <person name="Saif S."/>
            <person name="Whiston E.A."/>
            <person name="Young S."/>
            <person name="Zeng Q."/>
            <person name="Goldman W.E."/>
            <person name="Mardis E.R."/>
            <person name="Taylor J.W."/>
            <person name="McEwen J.G."/>
            <person name="Clay O.K."/>
            <person name="Klein B.S."/>
            <person name="Cuomo C.A."/>
        </authorList>
    </citation>
    <scope>NUCLEOTIDE SEQUENCE [LARGE SCALE GENOMIC DNA]</scope>
    <source>
        <strain evidence="3">ER-3 / ATCC MYA-2586</strain>
    </source>
</reference>
<dbReference type="GeneID" id="69026267"/>
<protein>
    <submittedName>
        <fullName evidence="2">Uncharacterized protein</fullName>
    </submittedName>
</protein>
<evidence type="ECO:0000256" key="1">
    <source>
        <dbReference type="SAM" id="MobiDB-lite"/>
    </source>
</evidence>
<dbReference type="EMBL" id="EQ999976">
    <property type="protein sequence ID" value="EEQ88926.2"/>
    <property type="molecule type" value="Genomic_DNA"/>
</dbReference>
<dbReference type="Proteomes" id="UP000002039">
    <property type="component" value="Unassembled WGS sequence"/>
</dbReference>
<dbReference type="RefSeq" id="XP_045275955.1">
    <property type="nucleotide sequence ID" value="XM_045419720.1"/>
</dbReference>
<gene>
    <name evidence="2" type="ORF">BDCG_04046</name>
</gene>
<evidence type="ECO:0000313" key="3">
    <source>
        <dbReference type="Proteomes" id="UP000002039"/>
    </source>
</evidence>
<feature type="region of interest" description="Disordered" evidence="1">
    <location>
        <begin position="1"/>
        <end position="24"/>
    </location>
</feature>
<name>A0ABP2EXP1_AJEDR</name>
<keyword evidence="3" id="KW-1185">Reference proteome</keyword>
<proteinExistence type="predicted"/>
<feature type="compositionally biased region" description="Basic and acidic residues" evidence="1">
    <location>
        <begin position="1"/>
        <end position="15"/>
    </location>
</feature>
<evidence type="ECO:0000313" key="2">
    <source>
        <dbReference type="EMBL" id="EEQ88926.2"/>
    </source>
</evidence>
<accession>A0ABP2EXP1</accession>
<sequence>MSSLLHDRGDSKQGHDQGPYRIDSTHLAMPFSKPVARLLSAAALGMESGETPVYSTGTCGDYHLSRDGCPLLGPVLGDALH</sequence>